<evidence type="ECO:0000313" key="3">
    <source>
        <dbReference type="EMBL" id="TXC72224.1"/>
    </source>
</evidence>
<dbReference type="RefSeq" id="WP_147083500.1">
    <property type="nucleotide sequence ID" value="NZ_VOQR01000001.1"/>
</dbReference>
<keyword evidence="4" id="KW-1185">Reference proteome</keyword>
<feature type="signal peptide" evidence="1">
    <location>
        <begin position="1"/>
        <end position="24"/>
    </location>
</feature>
<dbReference type="Proteomes" id="UP000321250">
    <property type="component" value="Unassembled WGS sequence"/>
</dbReference>
<sequence>MISQLFTSFAAISVALCASSAAEAAPAKNIVLVHGAYADGSGWKAVSDILTRDGYRVSIVQEPETSLEDDVAATRRILALQDGPTILVGHSYGGVVISDAGNDPKVQGLVYIAALMPDAGELLRTLSSRLPPATNNVVSIGDGFQILDPKTFAQDFAADLPADQAAYMAISQVPIAIKGFATPIAKAAWRSKPSWFAVATEDRKINPDLERFMAKRAGSKTVEIKGSHAVYASQPRAVAKLIEDAATHSGG</sequence>
<dbReference type="Gene3D" id="3.40.50.1820">
    <property type="entry name" value="alpha/beta hydrolase"/>
    <property type="match status" value="1"/>
</dbReference>
<dbReference type="PANTHER" id="PTHR37017">
    <property type="entry name" value="AB HYDROLASE-1 DOMAIN-CONTAINING PROTEIN-RELATED"/>
    <property type="match status" value="1"/>
</dbReference>
<dbReference type="GO" id="GO:0016787">
    <property type="term" value="F:hydrolase activity"/>
    <property type="evidence" value="ECO:0007669"/>
    <property type="project" value="UniProtKB-KW"/>
</dbReference>
<evidence type="ECO:0000256" key="1">
    <source>
        <dbReference type="SAM" id="SignalP"/>
    </source>
</evidence>
<keyword evidence="3" id="KW-0378">Hydrolase</keyword>
<feature type="domain" description="AB hydrolase-1" evidence="2">
    <location>
        <begin position="30"/>
        <end position="240"/>
    </location>
</feature>
<dbReference type="InterPro" id="IPR029058">
    <property type="entry name" value="AB_hydrolase_fold"/>
</dbReference>
<dbReference type="PANTHER" id="PTHR37017:SF11">
    <property type="entry name" value="ESTERASE_LIPASE_THIOESTERASE DOMAIN-CONTAINING PROTEIN"/>
    <property type="match status" value="1"/>
</dbReference>
<gene>
    <name evidence="3" type="ORF">FSB78_15690</name>
</gene>
<protein>
    <submittedName>
        <fullName evidence="3">Alpha/beta hydrolase</fullName>
    </submittedName>
</protein>
<evidence type="ECO:0000259" key="2">
    <source>
        <dbReference type="Pfam" id="PF12697"/>
    </source>
</evidence>
<dbReference type="Pfam" id="PF12697">
    <property type="entry name" value="Abhydrolase_6"/>
    <property type="match status" value="1"/>
</dbReference>
<evidence type="ECO:0000313" key="4">
    <source>
        <dbReference type="Proteomes" id="UP000321250"/>
    </source>
</evidence>
<dbReference type="AlphaFoldDB" id="A0A5C6UIM6"/>
<dbReference type="InterPro" id="IPR000073">
    <property type="entry name" value="AB_hydrolase_1"/>
</dbReference>
<dbReference type="EMBL" id="VOQR01000001">
    <property type="protein sequence ID" value="TXC72224.1"/>
    <property type="molecule type" value="Genomic_DNA"/>
</dbReference>
<accession>A0A5C6UIM6</accession>
<dbReference type="OrthoDB" id="9814966at2"/>
<dbReference type="InterPro" id="IPR052897">
    <property type="entry name" value="Sec-Metab_Biosynth_Hydrolase"/>
</dbReference>
<dbReference type="SUPFAM" id="SSF53474">
    <property type="entry name" value="alpha/beta-Hydrolases"/>
    <property type="match status" value="1"/>
</dbReference>
<name>A0A5C6UIM6_9SPHN</name>
<keyword evidence="1" id="KW-0732">Signal</keyword>
<reference evidence="3 4" key="1">
    <citation type="journal article" date="2013" name="Antonie Van Leeuwenhoek">
        <title>Sphingomonas ginsenosidivorax sp. nov., with the ability to transform ginsenosides.</title>
        <authorList>
            <person name="Jin X.F."/>
            <person name="Kim J.K."/>
            <person name="Liu Q.M."/>
            <person name="Kang M.S."/>
            <person name="He D."/>
            <person name="Jin F.X."/>
            <person name="Kim S.C."/>
            <person name="Im W.T."/>
        </authorList>
    </citation>
    <scope>NUCLEOTIDE SEQUENCE [LARGE SCALE GENOMIC DNA]</scope>
    <source>
        <strain evidence="3 4">KHI67</strain>
    </source>
</reference>
<proteinExistence type="predicted"/>
<feature type="chain" id="PRO_5022886711" evidence="1">
    <location>
        <begin position="25"/>
        <end position="251"/>
    </location>
</feature>
<comment type="caution">
    <text evidence="3">The sequence shown here is derived from an EMBL/GenBank/DDBJ whole genome shotgun (WGS) entry which is preliminary data.</text>
</comment>
<organism evidence="3 4">
    <name type="scientific">Sphingomonas ginsenosidivorax</name>
    <dbReference type="NCBI Taxonomy" id="862135"/>
    <lineage>
        <taxon>Bacteria</taxon>
        <taxon>Pseudomonadati</taxon>
        <taxon>Pseudomonadota</taxon>
        <taxon>Alphaproteobacteria</taxon>
        <taxon>Sphingomonadales</taxon>
        <taxon>Sphingomonadaceae</taxon>
        <taxon>Sphingomonas</taxon>
    </lineage>
</organism>